<feature type="compositionally biased region" description="Polar residues" evidence="1">
    <location>
        <begin position="764"/>
        <end position="774"/>
    </location>
</feature>
<feature type="region of interest" description="Disordered" evidence="1">
    <location>
        <begin position="764"/>
        <end position="843"/>
    </location>
</feature>
<feature type="compositionally biased region" description="Polar residues" evidence="1">
    <location>
        <begin position="1075"/>
        <end position="1091"/>
    </location>
</feature>
<gene>
    <name evidence="2" type="ORF">NLS_LOCUS8394</name>
</gene>
<feature type="compositionally biased region" description="Acidic residues" evidence="1">
    <location>
        <begin position="409"/>
        <end position="418"/>
    </location>
</feature>
<feature type="compositionally biased region" description="Basic and acidic residues" evidence="1">
    <location>
        <begin position="775"/>
        <end position="788"/>
    </location>
</feature>
<evidence type="ECO:0000256" key="1">
    <source>
        <dbReference type="SAM" id="MobiDB-lite"/>
    </source>
</evidence>
<feature type="region of interest" description="Disordered" evidence="1">
    <location>
        <begin position="1075"/>
        <end position="1106"/>
    </location>
</feature>
<accession>A0A3P6U1N3</accession>
<dbReference type="AlphaFoldDB" id="A0A3P6U1N3"/>
<dbReference type="OrthoDB" id="193931at2759"/>
<feature type="compositionally biased region" description="Polar residues" evidence="1">
    <location>
        <begin position="389"/>
        <end position="398"/>
    </location>
</feature>
<feature type="compositionally biased region" description="Polar residues" evidence="1">
    <location>
        <begin position="124"/>
        <end position="170"/>
    </location>
</feature>
<feature type="compositionally biased region" description="Basic and acidic residues" evidence="1">
    <location>
        <begin position="106"/>
        <end position="123"/>
    </location>
</feature>
<feature type="region of interest" description="Disordered" evidence="1">
    <location>
        <begin position="51"/>
        <end position="204"/>
    </location>
</feature>
<keyword evidence="3" id="KW-1185">Reference proteome</keyword>
<feature type="compositionally biased region" description="Polar residues" evidence="1">
    <location>
        <begin position="179"/>
        <end position="198"/>
    </location>
</feature>
<dbReference type="OMA" id="THEPTCS"/>
<feature type="non-terminal residue" evidence="2">
    <location>
        <position position="1"/>
    </location>
</feature>
<feature type="compositionally biased region" description="Basic and acidic residues" evidence="1">
    <location>
        <begin position="804"/>
        <end position="827"/>
    </location>
</feature>
<reference evidence="2 3" key="1">
    <citation type="submission" date="2018-08" db="EMBL/GenBank/DDBJ databases">
        <authorList>
            <person name="Laetsch R D."/>
            <person name="Stevens L."/>
            <person name="Kumar S."/>
            <person name="Blaxter L. M."/>
        </authorList>
    </citation>
    <scope>NUCLEOTIDE SEQUENCE [LARGE SCALE GENOMIC DNA]</scope>
</reference>
<feature type="region of interest" description="Disordered" evidence="1">
    <location>
        <begin position="385"/>
        <end position="506"/>
    </location>
</feature>
<dbReference type="STRING" id="42156.A0A3P6U1N3"/>
<feature type="compositionally biased region" description="Polar residues" evidence="1">
    <location>
        <begin position="474"/>
        <end position="495"/>
    </location>
</feature>
<evidence type="ECO:0000313" key="2">
    <source>
        <dbReference type="EMBL" id="VDK87895.1"/>
    </source>
</evidence>
<feature type="region of interest" description="Disordered" evidence="1">
    <location>
        <begin position="576"/>
        <end position="651"/>
    </location>
</feature>
<organism evidence="2 3">
    <name type="scientific">Litomosoides sigmodontis</name>
    <name type="common">Filarial nematode worm</name>
    <dbReference type="NCBI Taxonomy" id="42156"/>
    <lineage>
        <taxon>Eukaryota</taxon>
        <taxon>Metazoa</taxon>
        <taxon>Ecdysozoa</taxon>
        <taxon>Nematoda</taxon>
        <taxon>Chromadorea</taxon>
        <taxon>Rhabditida</taxon>
        <taxon>Spirurina</taxon>
        <taxon>Spiruromorpha</taxon>
        <taxon>Filarioidea</taxon>
        <taxon>Onchocercidae</taxon>
        <taxon>Litomosoides</taxon>
    </lineage>
</organism>
<feature type="compositionally biased region" description="Basic and acidic residues" evidence="1">
    <location>
        <begin position="589"/>
        <end position="605"/>
    </location>
</feature>
<feature type="compositionally biased region" description="Acidic residues" evidence="1">
    <location>
        <begin position="431"/>
        <end position="473"/>
    </location>
</feature>
<feature type="compositionally biased region" description="Basic and acidic residues" evidence="1">
    <location>
        <begin position="78"/>
        <end position="97"/>
    </location>
</feature>
<feature type="compositionally biased region" description="Acidic residues" evidence="1">
    <location>
        <begin position="606"/>
        <end position="624"/>
    </location>
</feature>
<feature type="compositionally biased region" description="Polar residues" evidence="1">
    <location>
        <begin position="1219"/>
        <end position="1236"/>
    </location>
</feature>
<dbReference type="Proteomes" id="UP000277928">
    <property type="component" value="Unassembled WGS sequence"/>
</dbReference>
<protein>
    <submittedName>
        <fullName evidence="2">Uncharacterized protein</fullName>
    </submittedName>
</protein>
<name>A0A3P6U1N3_LITSI</name>
<proteinExistence type="predicted"/>
<sequence>IIDPTPLTDRAETMIVQDLSNESDVFMDFGNLSHSARLKIEEFRRRRKEAEECMENSQIKPPKARKTDSTELLTASEKCLHHDSRLNKEEEHERASVEEPDTYYESPERQRPLELRSLSKDNRTSITDSIPSVTSNLASTNSEIPHFKQPSSGTPNGCDSSSSKMTTRSDGVSPEQPDDPTTSNSKISYTSSEASSKPSFVPLDSERGDAAARVFHKSSAETWRLEIDSLNILMNQVLEQMERGPVNITLVARIKAHPCYDSRPMVKELLESIIAAQPQSVQKQASKLIQQQSQELIKRQLSTGTTTGVIEAAAAPSSIAGTVVEMTGRRNSKAYEIAKIDEKRLAGNYQASGATQQCNGQMRNFGERPWHSVEVGFDPDEDVECKVEASQSLSNNNDEAAEITVQDTSFEDVSDEEIILNGDRNLSEANLQDEDISQEDEKCDDEEDSSDEEEIEESDSEIDELGNEVEQVEDNANGSYRTTLSEVNYGASTESNPPPDPHNKFVDTFDRCLVKRQSKGKYQAKEYIMTYPKPINDSSDAVPSKIGHKIVKNWPRTQDANVMVAGDRTPNSIERRICSAPQGSPSHIIKSDGEASESENERDQVADESEGEGNEEEECSEESEEHNMISKEQSGIPETASTVEVKKRNSQSIDLGTNATACDTEYQVKSDAVGDYDKNNIGFSLTAQRTKLGIRPLGVSLYDPPEAYFRRYNWDRRRRNRTIDTPENASKSIADHRDETTLNRYIPGHGVVATNDVVASASRATGASYGQSARCSDDGFRRAVEKDTVSPTRLNAGLNHNLHASRDDRRKSKSGHDISPDRSDFHTGSKLITPGSPNFGRYDNEPLAISQSWALEPKRFYVYQTRAEREAEKNTAVNNLHPSSTYRTTGSLWYSGCASIANHPISTHVTDYKSRYDDSYLHRRSNVYDFDGGTATASAAAASAATEISASIQNQGNHDSASIISHRYRSAGRHLASVFGDSTRRTYGRSNSVERSALRHEDLEHYAGYRNSVAKSDRNNSDKAEYSYVNFHDTNIRGSTPHEHDHSKLPTRGILKNKQNADNDSHASIEMSAANGQAGISSGKEQTSATTGKALKDEPSKAAKKRSLFLSLGRRRTTEVRLGADGKITVPGVETEFKRPSSPIDKIKSLFRRSKESVAVPTSSSNYSTHDSANFPSSSSARYGFTDKAYGVYPSSHLTPANTRDPFSPQYRKYTAAITTSSGNYNRNKYTTGTNDRTLRHRHEDPHMY</sequence>
<feature type="region of interest" description="Disordered" evidence="1">
    <location>
        <begin position="1219"/>
        <end position="1249"/>
    </location>
</feature>
<evidence type="ECO:0000313" key="3">
    <source>
        <dbReference type="Proteomes" id="UP000277928"/>
    </source>
</evidence>
<feature type="region of interest" description="Disordered" evidence="1">
    <location>
        <begin position="1160"/>
        <end position="1180"/>
    </location>
</feature>
<dbReference type="EMBL" id="UYRX01001049">
    <property type="protein sequence ID" value="VDK87895.1"/>
    <property type="molecule type" value="Genomic_DNA"/>
</dbReference>